<comment type="caution">
    <text evidence="1">The sequence shown here is derived from an EMBL/GenBank/DDBJ whole genome shotgun (WGS) entry which is preliminary data.</text>
</comment>
<dbReference type="RefSeq" id="WP_130990946.1">
    <property type="nucleotide sequence ID" value="NZ_SISK01000005.1"/>
</dbReference>
<reference evidence="1 2" key="1">
    <citation type="submission" date="2019-02" db="EMBL/GenBank/DDBJ databases">
        <title>Paracoccus subflavus sp. nov., isolated from marine sediment of the Pacific Ocean.</title>
        <authorList>
            <person name="Zhang G."/>
        </authorList>
    </citation>
    <scope>NUCLEOTIDE SEQUENCE [LARGE SCALE GENOMIC DNA]</scope>
    <source>
        <strain evidence="1 2">GY0581</strain>
    </source>
</reference>
<proteinExistence type="predicted"/>
<accession>A0A4Q9G1X8</accession>
<evidence type="ECO:0000313" key="2">
    <source>
        <dbReference type="Proteomes" id="UP000293520"/>
    </source>
</evidence>
<sequence length="61" mass="6628">MFAAARPLIYENAMCFDDDNNGVIPPAGIWSAGMMQLSKAVGVMLRMAPVAVLNRTRVSEE</sequence>
<protein>
    <submittedName>
        <fullName evidence="1">Uncharacterized protein</fullName>
    </submittedName>
</protein>
<evidence type="ECO:0000313" key="1">
    <source>
        <dbReference type="EMBL" id="TBN40482.1"/>
    </source>
</evidence>
<keyword evidence="2" id="KW-1185">Reference proteome</keyword>
<dbReference type="Proteomes" id="UP000293520">
    <property type="component" value="Unassembled WGS sequence"/>
</dbReference>
<dbReference type="AlphaFoldDB" id="A0A4Q9G1X8"/>
<gene>
    <name evidence="1" type="ORF">EYE42_08825</name>
</gene>
<organism evidence="1 2">
    <name type="scientific">Paracoccus subflavus</name>
    <dbReference type="NCBI Taxonomy" id="2528244"/>
    <lineage>
        <taxon>Bacteria</taxon>
        <taxon>Pseudomonadati</taxon>
        <taxon>Pseudomonadota</taxon>
        <taxon>Alphaproteobacteria</taxon>
        <taxon>Rhodobacterales</taxon>
        <taxon>Paracoccaceae</taxon>
        <taxon>Paracoccus</taxon>
    </lineage>
</organism>
<dbReference type="EMBL" id="SISK01000005">
    <property type="protein sequence ID" value="TBN40482.1"/>
    <property type="molecule type" value="Genomic_DNA"/>
</dbReference>
<name>A0A4Q9G1X8_9RHOB</name>